<dbReference type="SUPFAM" id="SSF111369">
    <property type="entry name" value="HlyD-like secretion proteins"/>
    <property type="match status" value="3"/>
</dbReference>
<dbReference type="EMBL" id="QGGG01000019">
    <property type="protein sequence ID" value="PWJ76365.1"/>
    <property type="molecule type" value="Genomic_DNA"/>
</dbReference>
<feature type="coiled-coil region" evidence="3">
    <location>
        <begin position="149"/>
        <end position="202"/>
    </location>
</feature>
<feature type="domain" description="YbhG-like alpha-helical hairpin" evidence="4">
    <location>
        <begin position="76"/>
        <end position="205"/>
    </location>
</feature>
<evidence type="ECO:0000259" key="4">
    <source>
        <dbReference type="Pfam" id="PF25881"/>
    </source>
</evidence>
<dbReference type="OrthoDB" id="9813967at2"/>
<keyword evidence="6" id="KW-1185">Reference proteome</keyword>
<dbReference type="Gene3D" id="2.40.50.100">
    <property type="match status" value="1"/>
</dbReference>
<evidence type="ECO:0000256" key="2">
    <source>
        <dbReference type="ARBA" id="ARBA00023054"/>
    </source>
</evidence>
<dbReference type="Gene3D" id="1.10.287.470">
    <property type="entry name" value="Helix hairpin bin"/>
    <property type="match status" value="2"/>
</dbReference>
<dbReference type="PANTHER" id="PTHR32347">
    <property type="entry name" value="EFFLUX SYSTEM COMPONENT YKNX-RELATED"/>
    <property type="match status" value="1"/>
</dbReference>
<comment type="caution">
    <text evidence="5">The sequence shown here is derived from an EMBL/GenBank/DDBJ whole genome shotgun (WGS) entry which is preliminary data.</text>
</comment>
<protein>
    <submittedName>
        <fullName evidence="5">HlyD family secretion protein</fullName>
    </submittedName>
</protein>
<comment type="subcellular location">
    <subcellularLocation>
        <location evidence="1">Cell envelope</location>
    </subcellularLocation>
</comment>
<proteinExistence type="predicted"/>
<accession>A0A316BT56</accession>
<dbReference type="AlphaFoldDB" id="A0A316BT56"/>
<dbReference type="InterPro" id="IPR050465">
    <property type="entry name" value="UPF0194_transport"/>
</dbReference>
<dbReference type="Proteomes" id="UP000245396">
    <property type="component" value="Unassembled WGS sequence"/>
</dbReference>
<reference evidence="5 6" key="1">
    <citation type="submission" date="2018-05" db="EMBL/GenBank/DDBJ databases">
        <title>Genomic Encyclopedia of Type Strains, Phase IV (KMG-IV): sequencing the most valuable type-strain genomes for metagenomic binning, comparative biology and taxonomic classification.</title>
        <authorList>
            <person name="Goeker M."/>
        </authorList>
    </citation>
    <scope>NUCLEOTIDE SEQUENCE [LARGE SCALE GENOMIC DNA]</scope>
    <source>
        <strain evidence="5 6">DSM 6986</strain>
    </source>
</reference>
<evidence type="ECO:0000313" key="5">
    <source>
        <dbReference type="EMBL" id="PWJ76365.1"/>
    </source>
</evidence>
<dbReference type="Pfam" id="PF25881">
    <property type="entry name" value="HH_YBHG"/>
    <property type="match status" value="1"/>
</dbReference>
<dbReference type="InterPro" id="IPR059052">
    <property type="entry name" value="HH_YbhG-like"/>
</dbReference>
<evidence type="ECO:0000256" key="3">
    <source>
        <dbReference type="SAM" id="Coils"/>
    </source>
</evidence>
<evidence type="ECO:0000256" key="1">
    <source>
        <dbReference type="ARBA" id="ARBA00004196"/>
    </source>
</evidence>
<dbReference type="Gene3D" id="2.40.30.170">
    <property type="match status" value="1"/>
</dbReference>
<dbReference type="NCBIfam" id="NF002939">
    <property type="entry name" value="PRK03598.1"/>
    <property type="match status" value="1"/>
</dbReference>
<dbReference type="RefSeq" id="WP_109614509.1">
    <property type="nucleotide sequence ID" value="NZ_QGGG01000019.1"/>
</dbReference>
<gene>
    <name evidence="5" type="ORF">C7441_11953</name>
</gene>
<evidence type="ECO:0000313" key="6">
    <source>
        <dbReference type="Proteomes" id="UP000245396"/>
    </source>
</evidence>
<sequence>MFRRIVILAVIIAGVAAAGYYTRGFGFLDKPDEGMVLYGNVDIRQVNLGFRVAGRIAEMPVDEGASVETGATLAQLDLQPFIDALRGAEAQVSAARAELEKRRAGNRPEEIAQAEATVAVRSADMVRARGAYERNKSLVTNNAVSQSAFEAAEAEYHAAEAQLRVAEEALALLRAGSRVEDIAAAEAQLATATAERDRVKTNLADATLLSPDAGTILTRTAEPGAIVQSGATIFTLTINRPIRVRAYVAEPDLGRIAPGMTVFVTTDGNPKVYHGVVGFISPTAEFTPRTVQTEELRADLVYRLRINVTDPDDRLRQGQPVTVRLQQSPDPGAGQ</sequence>
<name>A0A316BT56_PSESE</name>
<dbReference type="GO" id="GO:0042597">
    <property type="term" value="C:periplasmic space"/>
    <property type="evidence" value="ECO:0007669"/>
    <property type="project" value="UniProtKB-SubCell"/>
</dbReference>
<organism evidence="5 6">
    <name type="scientific">Pseudaminobacter salicylatoxidans</name>
    <dbReference type="NCBI Taxonomy" id="93369"/>
    <lineage>
        <taxon>Bacteria</taxon>
        <taxon>Pseudomonadati</taxon>
        <taxon>Pseudomonadota</taxon>
        <taxon>Alphaproteobacteria</taxon>
        <taxon>Hyphomicrobiales</taxon>
        <taxon>Phyllobacteriaceae</taxon>
        <taxon>Pseudaminobacter</taxon>
    </lineage>
</organism>
<dbReference type="PANTHER" id="PTHR32347:SF29">
    <property type="entry name" value="UPF0194 MEMBRANE PROTEIN YBHG"/>
    <property type="match status" value="1"/>
</dbReference>
<keyword evidence="2 3" id="KW-0175">Coiled coil</keyword>